<feature type="transmembrane region" description="Helical" evidence="1">
    <location>
        <begin position="53"/>
        <end position="73"/>
    </location>
</feature>
<dbReference type="Proteomes" id="UP001432011">
    <property type="component" value="Chromosome"/>
</dbReference>
<feature type="transmembrane region" description="Helical" evidence="1">
    <location>
        <begin position="174"/>
        <end position="193"/>
    </location>
</feature>
<dbReference type="EMBL" id="CP108085">
    <property type="protein sequence ID" value="WUP76288.1"/>
    <property type="molecule type" value="Genomic_DNA"/>
</dbReference>
<organism evidence="2 3">
    <name type="scientific">Microbispora hainanensis</name>
    <dbReference type="NCBI Taxonomy" id="568844"/>
    <lineage>
        <taxon>Bacteria</taxon>
        <taxon>Bacillati</taxon>
        <taxon>Actinomycetota</taxon>
        <taxon>Actinomycetes</taxon>
        <taxon>Streptosporangiales</taxon>
        <taxon>Streptosporangiaceae</taxon>
        <taxon>Microbispora</taxon>
    </lineage>
</organism>
<keyword evidence="1" id="KW-0812">Transmembrane</keyword>
<evidence type="ECO:0000313" key="2">
    <source>
        <dbReference type="EMBL" id="WUP76288.1"/>
    </source>
</evidence>
<dbReference type="RefSeq" id="WP_328709805.1">
    <property type="nucleotide sequence ID" value="NZ_CP108085.1"/>
</dbReference>
<protein>
    <recommendedName>
        <fullName evidence="4">Zinc ribbon domain-containing protein</fullName>
    </recommendedName>
</protein>
<name>A0ABZ1STF3_9ACTN</name>
<accession>A0ABZ1STF3</accession>
<evidence type="ECO:0000256" key="1">
    <source>
        <dbReference type="SAM" id="Phobius"/>
    </source>
</evidence>
<keyword evidence="1" id="KW-1133">Transmembrane helix</keyword>
<feature type="transmembrane region" description="Helical" evidence="1">
    <location>
        <begin position="278"/>
        <end position="299"/>
    </location>
</feature>
<gene>
    <name evidence="2" type="ORF">OG913_04490</name>
</gene>
<feature type="transmembrane region" description="Helical" evidence="1">
    <location>
        <begin position="249"/>
        <end position="266"/>
    </location>
</feature>
<proteinExistence type="predicted"/>
<evidence type="ECO:0000313" key="3">
    <source>
        <dbReference type="Proteomes" id="UP001432011"/>
    </source>
</evidence>
<sequence length="305" mass="32045">MRPSLLCKSCGGDAVPDWVVCPLCGAEESDARPAGAATASPPPPRPGRTADRVVSAALLAGAVLHTVGIATAPLLRDNWYPTLFASSLSPLLLAVAAGLLWFTRTAAAGAGIAVAHLTVAFSPSALRTLWTPPPEAVIIDNLPLRLTRWILLAGLAASLLAWHRSDRFTWRRDGRAWALLGVLPLVYLAGRWLPQTATPVVGFGGRDSVACCFMFDDPSRALYDWLIVGMAAGAVVMTVLAGLVVNRRLAGGLLLGVVVALMPIEVTTPEDGTVLLPGFWIALAAVAAMTALALVLLTWKETSHP</sequence>
<feature type="transmembrane region" description="Helical" evidence="1">
    <location>
        <begin position="225"/>
        <end position="244"/>
    </location>
</feature>
<reference evidence="2" key="1">
    <citation type="submission" date="2022-10" db="EMBL/GenBank/DDBJ databases">
        <title>The complete genomes of actinobacterial strains from the NBC collection.</title>
        <authorList>
            <person name="Joergensen T.S."/>
            <person name="Alvarez Arevalo M."/>
            <person name="Sterndorff E.B."/>
            <person name="Faurdal D."/>
            <person name="Vuksanovic O."/>
            <person name="Mourched A.-S."/>
            <person name="Charusanti P."/>
            <person name="Shaw S."/>
            <person name="Blin K."/>
            <person name="Weber T."/>
        </authorList>
    </citation>
    <scope>NUCLEOTIDE SEQUENCE</scope>
    <source>
        <strain evidence="2">NBC_00254</strain>
    </source>
</reference>
<feature type="transmembrane region" description="Helical" evidence="1">
    <location>
        <begin position="108"/>
        <end position="126"/>
    </location>
</feature>
<evidence type="ECO:0008006" key="4">
    <source>
        <dbReference type="Google" id="ProtNLM"/>
    </source>
</evidence>
<keyword evidence="3" id="KW-1185">Reference proteome</keyword>
<keyword evidence="1" id="KW-0472">Membrane</keyword>
<feature type="transmembrane region" description="Helical" evidence="1">
    <location>
        <begin position="146"/>
        <end position="162"/>
    </location>
</feature>
<feature type="transmembrane region" description="Helical" evidence="1">
    <location>
        <begin position="79"/>
        <end position="101"/>
    </location>
</feature>